<keyword evidence="2 6" id="KW-0812">Transmembrane</keyword>
<evidence type="ECO:0000313" key="8">
    <source>
        <dbReference type="EMBL" id="GAA0141645.1"/>
    </source>
</evidence>
<dbReference type="Pfam" id="PF01490">
    <property type="entry name" value="Aa_trans"/>
    <property type="match status" value="1"/>
</dbReference>
<comment type="caution">
    <text evidence="8">The sequence shown here is derived from an EMBL/GenBank/DDBJ whole genome shotgun (WGS) entry which is preliminary data.</text>
</comment>
<feature type="transmembrane region" description="Helical" evidence="6">
    <location>
        <begin position="66"/>
        <end position="87"/>
    </location>
</feature>
<evidence type="ECO:0000259" key="7">
    <source>
        <dbReference type="Pfam" id="PF01490"/>
    </source>
</evidence>
<evidence type="ECO:0000256" key="1">
    <source>
        <dbReference type="ARBA" id="ARBA00004141"/>
    </source>
</evidence>
<dbReference type="GO" id="GO:0015179">
    <property type="term" value="F:L-amino acid transmembrane transporter activity"/>
    <property type="evidence" value="ECO:0007669"/>
    <property type="project" value="TreeGrafter"/>
</dbReference>
<feature type="transmembrane region" description="Helical" evidence="6">
    <location>
        <begin position="360"/>
        <end position="379"/>
    </location>
</feature>
<dbReference type="EMBL" id="BAABME010000307">
    <property type="protein sequence ID" value="GAA0141645.1"/>
    <property type="molecule type" value="Genomic_DNA"/>
</dbReference>
<feature type="transmembrane region" description="Helical" evidence="6">
    <location>
        <begin position="165"/>
        <end position="181"/>
    </location>
</feature>
<evidence type="ECO:0000256" key="3">
    <source>
        <dbReference type="ARBA" id="ARBA00022970"/>
    </source>
</evidence>
<evidence type="ECO:0000256" key="2">
    <source>
        <dbReference type="ARBA" id="ARBA00022692"/>
    </source>
</evidence>
<keyword evidence="3" id="KW-0029">Amino-acid transport</keyword>
<organism evidence="8 9">
    <name type="scientific">Lithospermum erythrorhizon</name>
    <name type="common">Purple gromwell</name>
    <name type="synonym">Lithospermum officinale var. erythrorhizon</name>
    <dbReference type="NCBI Taxonomy" id="34254"/>
    <lineage>
        <taxon>Eukaryota</taxon>
        <taxon>Viridiplantae</taxon>
        <taxon>Streptophyta</taxon>
        <taxon>Embryophyta</taxon>
        <taxon>Tracheophyta</taxon>
        <taxon>Spermatophyta</taxon>
        <taxon>Magnoliopsida</taxon>
        <taxon>eudicotyledons</taxon>
        <taxon>Gunneridae</taxon>
        <taxon>Pentapetalae</taxon>
        <taxon>asterids</taxon>
        <taxon>lamiids</taxon>
        <taxon>Boraginales</taxon>
        <taxon>Boraginaceae</taxon>
        <taxon>Boraginoideae</taxon>
        <taxon>Lithospermeae</taxon>
        <taxon>Lithospermum</taxon>
    </lineage>
</organism>
<feature type="transmembrane region" description="Helical" evidence="6">
    <location>
        <begin position="322"/>
        <end position="339"/>
    </location>
</feature>
<evidence type="ECO:0000313" key="9">
    <source>
        <dbReference type="Proteomes" id="UP001454036"/>
    </source>
</evidence>
<dbReference type="InterPro" id="IPR013057">
    <property type="entry name" value="AA_transpt_TM"/>
</dbReference>
<proteinExistence type="predicted"/>
<feature type="transmembrane region" description="Helical" evidence="6">
    <location>
        <begin position="266"/>
        <end position="292"/>
    </location>
</feature>
<gene>
    <name evidence="8" type="ORF">LIER_02745</name>
</gene>
<keyword evidence="4 6" id="KW-1133">Transmembrane helix</keyword>
<reference evidence="8 9" key="1">
    <citation type="submission" date="2024-01" db="EMBL/GenBank/DDBJ databases">
        <title>The complete chloroplast genome sequence of Lithospermum erythrorhizon: insights into the phylogenetic relationship among Boraginaceae species and the maternal lineages of purple gromwells.</title>
        <authorList>
            <person name="Okada T."/>
            <person name="Watanabe K."/>
        </authorList>
    </citation>
    <scope>NUCLEOTIDE SEQUENCE [LARGE SCALE GENOMIC DNA]</scope>
</reference>
<dbReference type="Proteomes" id="UP001454036">
    <property type="component" value="Unassembled WGS sequence"/>
</dbReference>
<feature type="transmembrane region" description="Helical" evidence="6">
    <location>
        <begin position="419"/>
        <end position="441"/>
    </location>
</feature>
<feature type="transmembrane region" description="Helical" evidence="6">
    <location>
        <begin position="233"/>
        <end position="254"/>
    </location>
</feature>
<evidence type="ECO:0000256" key="5">
    <source>
        <dbReference type="ARBA" id="ARBA00023136"/>
    </source>
</evidence>
<evidence type="ECO:0000256" key="6">
    <source>
        <dbReference type="SAM" id="Phobius"/>
    </source>
</evidence>
<keyword evidence="3" id="KW-0813">Transport</keyword>
<feature type="domain" description="Amino acid transporter transmembrane" evidence="7">
    <location>
        <begin position="35"/>
        <end position="437"/>
    </location>
</feature>
<sequence length="453" mass="49844">MAPENQHGCGTLAPLLPEVHHQHAVAYDHRRRGGGSFSGAIFNVSTGMVGAGIMSIPATFKVLGIIPSFVVILLIAFFVKVTVEFLLKYTHFGEAQSYGGLMHESFGKFGAVGLQLCVMITNLGALIIYLIIIGDVLSGSQTDGLMHLGILQEWFGDHWWTSREYSLLFVVLFGLFPLVLLRRIDSLRHASALSILLAVLFVLMCSGMALYAMCQGRTETSKLVPDFSHGVSFIDLFTTIPVFATAFGCHINVHPIRAELHRQSEMSAAVCISLIVCVAIYLAVGFFGYLLFGESIMADMLVNFNQISGSLIGTIYNDTVRLSYTIHLMLVFPVMNFSLRANIDELLFPKTALVSSVRTRFLSLTCILLAFTYLAAISFPNIWYFFQFMGTTTGMCLMFIFPSAIILRDIHNVSTTRERVLAVAVIVLAVGTSLIAIYSNLTNSIGKTRMVIL</sequence>
<evidence type="ECO:0000256" key="4">
    <source>
        <dbReference type="ARBA" id="ARBA00022989"/>
    </source>
</evidence>
<dbReference type="GO" id="GO:0031090">
    <property type="term" value="C:organelle membrane"/>
    <property type="evidence" value="ECO:0007669"/>
    <property type="project" value="UniProtKB-ARBA"/>
</dbReference>
<feature type="transmembrane region" description="Helical" evidence="6">
    <location>
        <begin position="40"/>
        <end position="60"/>
    </location>
</feature>
<keyword evidence="5 6" id="KW-0472">Membrane</keyword>
<accession>A0AAV3NQM6</accession>
<feature type="transmembrane region" description="Helical" evidence="6">
    <location>
        <begin position="385"/>
        <end position="407"/>
    </location>
</feature>
<comment type="subcellular location">
    <subcellularLocation>
        <location evidence="1">Membrane</location>
        <topology evidence="1">Multi-pass membrane protein</topology>
    </subcellularLocation>
</comment>
<keyword evidence="9" id="KW-1185">Reference proteome</keyword>
<feature type="transmembrane region" description="Helical" evidence="6">
    <location>
        <begin position="108"/>
        <end position="132"/>
    </location>
</feature>
<feature type="transmembrane region" description="Helical" evidence="6">
    <location>
        <begin position="193"/>
        <end position="213"/>
    </location>
</feature>
<dbReference type="PANTHER" id="PTHR22950:SF289">
    <property type="entry name" value="AMINO ACID TRANSPORTER AVT6C-LIKE"/>
    <property type="match status" value="1"/>
</dbReference>
<protein>
    <submittedName>
        <fullName evidence="8">Amino acid transporter</fullName>
    </submittedName>
</protein>
<name>A0AAV3NQM6_LITER</name>
<dbReference type="AlphaFoldDB" id="A0AAV3NQM6"/>
<dbReference type="PANTHER" id="PTHR22950">
    <property type="entry name" value="AMINO ACID TRANSPORTER"/>
    <property type="match status" value="1"/>
</dbReference>